<evidence type="ECO:0008006" key="3">
    <source>
        <dbReference type="Google" id="ProtNLM"/>
    </source>
</evidence>
<reference evidence="1" key="1">
    <citation type="journal article" date="2014" name="Int. J. Syst. Evol. Microbiol.">
        <title>Complete genome sequence of Corynebacterium casei LMG S-19264T (=DSM 44701T), isolated from a smear-ripened cheese.</title>
        <authorList>
            <consortium name="US DOE Joint Genome Institute (JGI-PGF)"/>
            <person name="Walter F."/>
            <person name="Albersmeier A."/>
            <person name="Kalinowski J."/>
            <person name="Ruckert C."/>
        </authorList>
    </citation>
    <scope>NUCLEOTIDE SEQUENCE</scope>
    <source>
        <strain evidence="1">CGMCC 1.16134</strain>
    </source>
</reference>
<name>A0A917D2P4_9BACL</name>
<dbReference type="Proteomes" id="UP000637643">
    <property type="component" value="Unassembled WGS sequence"/>
</dbReference>
<keyword evidence="2" id="KW-1185">Reference proteome</keyword>
<organism evidence="1 2">
    <name type="scientific">Paenibacillus albidus</name>
    <dbReference type="NCBI Taxonomy" id="2041023"/>
    <lineage>
        <taxon>Bacteria</taxon>
        <taxon>Bacillati</taxon>
        <taxon>Bacillota</taxon>
        <taxon>Bacilli</taxon>
        <taxon>Bacillales</taxon>
        <taxon>Paenibacillaceae</taxon>
        <taxon>Paenibacillus</taxon>
    </lineage>
</organism>
<dbReference type="InterPro" id="IPR024079">
    <property type="entry name" value="MetalloPept_cat_dom_sf"/>
</dbReference>
<comment type="caution">
    <text evidence="1">The sequence shown here is derived from an EMBL/GenBank/DDBJ whole genome shotgun (WGS) entry which is preliminary data.</text>
</comment>
<evidence type="ECO:0000313" key="1">
    <source>
        <dbReference type="EMBL" id="GGG05978.1"/>
    </source>
</evidence>
<dbReference type="EMBL" id="BMKR01000040">
    <property type="protein sequence ID" value="GGG05978.1"/>
    <property type="molecule type" value="Genomic_DNA"/>
</dbReference>
<protein>
    <recommendedName>
        <fullName evidence="3">Peptidase M12</fullName>
    </recommendedName>
</protein>
<proteinExistence type="predicted"/>
<dbReference type="Gene3D" id="3.40.390.10">
    <property type="entry name" value="Collagenase (Catalytic Domain)"/>
    <property type="match status" value="1"/>
</dbReference>
<dbReference type="AlphaFoldDB" id="A0A917D2P4"/>
<sequence length="270" mass="30855">MTEPQNSLKICVILKPPADKINEAVSIAIKERADNSGPLELEADALENMTVRNEVSPEMAVMVRKLWRNGRTLRVRFLDGEPAIQAKVVHWAKEWEKYANITFDFGDHLEAEIRITFLDKGKAYSAVGTDALLSNMGATMNFGWFDQDTEESEFERTVMHEFGHALGCIHEHQSPSSSICWNEQVVLDYFRRRGWDEETTRHNVLDKESPLNTNFTAFDRNSIMLYPFPGELTCDGRGTPFNTTLSETDKNFMRQMYPRVAAPAREPIMS</sequence>
<dbReference type="CDD" id="cd04327">
    <property type="entry name" value="ZnMc_MMP_like_3"/>
    <property type="match status" value="1"/>
</dbReference>
<reference evidence="1" key="2">
    <citation type="submission" date="2020-09" db="EMBL/GenBank/DDBJ databases">
        <authorList>
            <person name="Sun Q."/>
            <person name="Zhou Y."/>
        </authorList>
    </citation>
    <scope>NUCLEOTIDE SEQUENCE</scope>
    <source>
        <strain evidence="1">CGMCC 1.16134</strain>
    </source>
</reference>
<dbReference type="SUPFAM" id="SSF55486">
    <property type="entry name" value="Metalloproteases ('zincins'), catalytic domain"/>
    <property type="match status" value="1"/>
</dbReference>
<accession>A0A917D2P4</accession>
<evidence type="ECO:0000313" key="2">
    <source>
        <dbReference type="Proteomes" id="UP000637643"/>
    </source>
</evidence>
<gene>
    <name evidence="1" type="ORF">GCM10010912_58290</name>
</gene>
<dbReference type="RefSeq" id="WP_189031094.1">
    <property type="nucleotide sequence ID" value="NZ_BMKR01000040.1"/>
</dbReference>
<dbReference type="GO" id="GO:0008237">
    <property type="term" value="F:metallopeptidase activity"/>
    <property type="evidence" value="ECO:0007669"/>
    <property type="project" value="InterPro"/>
</dbReference>